<dbReference type="EMBL" id="JACJSI010000651">
    <property type="protein sequence ID" value="MBD2537064.1"/>
    <property type="molecule type" value="Genomic_DNA"/>
</dbReference>
<dbReference type="PROSITE" id="PS51186">
    <property type="entry name" value="GNAT"/>
    <property type="match status" value="1"/>
</dbReference>
<evidence type="ECO:0000313" key="3">
    <source>
        <dbReference type="Proteomes" id="UP000623440"/>
    </source>
</evidence>
<organism evidence="2 3">
    <name type="scientific">Nostoc flagelliforme FACHB-838</name>
    <dbReference type="NCBI Taxonomy" id="2692904"/>
    <lineage>
        <taxon>Bacteria</taxon>
        <taxon>Bacillati</taxon>
        <taxon>Cyanobacteriota</taxon>
        <taxon>Cyanophyceae</taxon>
        <taxon>Nostocales</taxon>
        <taxon>Nostocaceae</taxon>
        <taxon>Nostoc</taxon>
    </lineage>
</organism>
<dbReference type="Proteomes" id="UP000623440">
    <property type="component" value="Unassembled WGS sequence"/>
</dbReference>
<sequence>MRGNDLERFLNVSNLVVLNCVADKRHPFLFQMKLQPIEHQHLKECANLFVSVFSNPPWNENWEIESAFNRLEDFYNMPWSHSVVAILEERIIGFAIGYIERWHQGNSFYLKEMCVESTKQQSGVGTKIMDVLSQNLVDKGVNKIYLLTARDSLASAFYSKCGFCNNSKIIMMSKTL</sequence>
<reference evidence="2 3" key="1">
    <citation type="journal article" date="2020" name="ISME J.">
        <title>Comparative genomics reveals insights into cyanobacterial evolution and habitat adaptation.</title>
        <authorList>
            <person name="Chen M.Y."/>
            <person name="Teng W.K."/>
            <person name="Zhao L."/>
            <person name="Hu C.X."/>
            <person name="Zhou Y.K."/>
            <person name="Han B.P."/>
            <person name="Song L.R."/>
            <person name="Shu W.S."/>
        </authorList>
    </citation>
    <scope>NUCLEOTIDE SEQUENCE [LARGE SCALE GENOMIC DNA]</scope>
    <source>
        <strain evidence="2 3">FACHB-838</strain>
    </source>
</reference>
<feature type="domain" description="N-acetyltransferase" evidence="1">
    <location>
        <begin position="32"/>
        <end position="176"/>
    </location>
</feature>
<dbReference type="Pfam" id="PF00583">
    <property type="entry name" value="Acetyltransf_1"/>
    <property type="match status" value="1"/>
</dbReference>
<dbReference type="RefSeq" id="WP_190947675.1">
    <property type="nucleotide sequence ID" value="NZ_JACJSI010000651.1"/>
</dbReference>
<name>A0ABR8E668_9NOSO</name>
<keyword evidence="3" id="KW-1185">Reference proteome</keyword>
<dbReference type="InterPro" id="IPR000182">
    <property type="entry name" value="GNAT_dom"/>
</dbReference>
<dbReference type="SUPFAM" id="SSF55729">
    <property type="entry name" value="Acyl-CoA N-acyltransferases (Nat)"/>
    <property type="match status" value="1"/>
</dbReference>
<gene>
    <name evidence="2" type="ORF">H6G97_50870</name>
</gene>
<dbReference type="CDD" id="cd04301">
    <property type="entry name" value="NAT_SF"/>
    <property type="match status" value="1"/>
</dbReference>
<accession>A0ABR8E668</accession>
<protein>
    <submittedName>
        <fullName evidence="2">GNAT family N-acetyltransferase</fullName>
    </submittedName>
</protein>
<dbReference type="InterPro" id="IPR016181">
    <property type="entry name" value="Acyl_CoA_acyltransferase"/>
</dbReference>
<dbReference type="Gene3D" id="3.40.630.30">
    <property type="match status" value="1"/>
</dbReference>
<proteinExistence type="predicted"/>
<evidence type="ECO:0000313" key="2">
    <source>
        <dbReference type="EMBL" id="MBD2537064.1"/>
    </source>
</evidence>
<evidence type="ECO:0000259" key="1">
    <source>
        <dbReference type="PROSITE" id="PS51186"/>
    </source>
</evidence>
<comment type="caution">
    <text evidence="2">The sequence shown here is derived from an EMBL/GenBank/DDBJ whole genome shotgun (WGS) entry which is preliminary data.</text>
</comment>